<reference evidence="1 2" key="1">
    <citation type="submission" date="2018-10" db="EMBL/GenBank/DDBJ databases">
        <title>Fifty Aureobasidium pullulans genomes reveal a recombining polyextremotolerant generalist.</title>
        <authorList>
            <person name="Gostincar C."/>
            <person name="Turk M."/>
            <person name="Zajc J."/>
            <person name="Gunde-Cimerman N."/>
        </authorList>
    </citation>
    <scope>NUCLEOTIDE SEQUENCE [LARGE SCALE GENOMIC DNA]</scope>
    <source>
        <strain evidence="1 2">EXF-3519</strain>
    </source>
</reference>
<proteinExistence type="predicted"/>
<evidence type="ECO:0000313" key="2">
    <source>
        <dbReference type="Proteomes" id="UP000309734"/>
    </source>
</evidence>
<name>A0A4S9WT07_AURPU</name>
<organism evidence="1 2">
    <name type="scientific">Aureobasidium pullulans</name>
    <name type="common">Black yeast</name>
    <name type="synonym">Pullularia pullulans</name>
    <dbReference type="NCBI Taxonomy" id="5580"/>
    <lineage>
        <taxon>Eukaryota</taxon>
        <taxon>Fungi</taxon>
        <taxon>Dikarya</taxon>
        <taxon>Ascomycota</taxon>
        <taxon>Pezizomycotina</taxon>
        <taxon>Dothideomycetes</taxon>
        <taxon>Dothideomycetidae</taxon>
        <taxon>Dothideales</taxon>
        <taxon>Saccotheciaceae</taxon>
        <taxon>Aureobasidium</taxon>
    </lineage>
</organism>
<dbReference type="AlphaFoldDB" id="A0A4S9WT07"/>
<sequence>MTSIEIAAIVAYQGIQDVLRICTSVLVTVIDGDAQDTIKLAHFTVKEFLIGRLHDDESPHWYRFTSQLAHCYIAKQTLDCLFRPSDSPEWQELRSYATTYWPDHAKHDDGTSSWASVRSRVNVILQTESRKKFVPWLRSEHPIELSYNPDRTTPLYFACLLGLLQSAKYYWQSPEQLPRERDGRFKKAVNAAAVMGHYGLFSWLMRELRDSYLHGPVVEKGRTFVDVSFIIENLQRSPRHILHVILESPWEFPAGREIVQVAAANLHGQGREIIDYLLDETDTIRSIDEDLVESASHNHLNATVLEALAERRAEDFPVSCRALVAVAGLSLDAFGKMIDARAADIDLNGHVLVSIAEVRRSVAAIHMLLYRDVGVILTDTLVDSLASSPFGSEVMMLLLRNPEIKQGLTSEGIATIAGRFDLEVLDRFLRIHRYPILEPSKIINQLSYNCYLRKAERSHPPTSRKLSREYRPAFVRSDARKIMASMHELVRHVGPRFISLITENIVGLSVTDPLFYIDGSVPSRFHPHVVASEEVLEAAVSNLKGVSYLKRVSETNVMGNPITITVIQEFNTETWIPGSISLFWKQDGTLKHSQTSLSPFSALPDHVLSKLRHNQAFSAAVEDYKDVIYVEQNFLWTSGILRPAASFSEDDGSYACATGSPREHDSLSPSLDKFRWDSDPFPRFLFGLPFQDDLSTSAASLRRFDWFESSSASIPPQANNHVQGLEAEEASSSSIVHWATLDTSPGVPPCSSPTPSCGSSLDSSMSFSTYWTDLLKACPIPVIPDILDTWDPQATDEIRDEIATQVRSRWLAERCNPTLNRNRPYAGDWRSTELDL</sequence>
<evidence type="ECO:0000313" key="1">
    <source>
        <dbReference type="EMBL" id="THZ69088.1"/>
    </source>
</evidence>
<dbReference type="EMBL" id="QZBS01000260">
    <property type="protein sequence ID" value="THZ69088.1"/>
    <property type="molecule type" value="Genomic_DNA"/>
</dbReference>
<comment type="caution">
    <text evidence="1">The sequence shown here is derived from an EMBL/GenBank/DDBJ whole genome shotgun (WGS) entry which is preliminary data.</text>
</comment>
<dbReference type="Proteomes" id="UP000309734">
    <property type="component" value="Unassembled WGS sequence"/>
</dbReference>
<protein>
    <submittedName>
        <fullName evidence="1">Uncharacterized protein</fullName>
    </submittedName>
</protein>
<accession>A0A4S9WT07</accession>
<gene>
    <name evidence="1" type="ORF">D6C85_07011</name>
</gene>